<keyword evidence="1" id="KW-0812">Transmembrane</keyword>
<feature type="transmembrane region" description="Helical" evidence="1">
    <location>
        <begin position="7"/>
        <end position="26"/>
    </location>
</feature>
<keyword evidence="3" id="KW-1185">Reference proteome</keyword>
<evidence type="ECO:0000313" key="2">
    <source>
        <dbReference type="EMBL" id="MCP8351702.1"/>
    </source>
</evidence>
<accession>A0ABT1L394</accession>
<feature type="transmembrane region" description="Helical" evidence="1">
    <location>
        <begin position="76"/>
        <end position="97"/>
    </location>
</feature>
<feature type="transmembrane region" description="Helical" evidence="1">
    <location>
        <begin position="163"/>
        <end position="183"/>
    </location>
</feature>
<feature type="transmembrane region" description="Helical" evidence="1">
    <location>
        <begin position="109"/>
        <end position="131"/>
    </location>
</feature>
<comment type="caution">
    <text evidence="2">The sequence shown here is derived from an EMBL/GenBank/DDBJ whole genome shotgun (WGS) entry which is preliminary data.</text>
</comment>
<organism evidence="2 3">
    <name type="scientific">Candidatus Synchoanobacter obligatus</name>
    <dbReference type="NCBI Taxonomy" id="2919597"/>
    <lineage>
        <taxon>Bacteria</taxon>
        <taxon>Pseudomonadati</taxon>
        <taxon>Pseudomonadota</taxon>
        <taxon>Gammaproteobacteria</taxon>
        <taxon>Candidatus Comchoanobacterales</taxon>
        <taxon>Candidatus Comchoanobacteraceae</taxon>
        <taxon>Candidatus Synchoanobacter</taxon>
    </lineage>
</organism>
<feature type="transmembrane region" description="Helical" evidence="1">
    <location>
        <begin position="32"/>
        <end position="55"/>
    </location>
</feature>
<evidence type="ECO:0000313" key="3">
    <source>
        <dbReference type="Proteomes" id="UP001320768"/>
    </source>
</evidence>
<gene>
    <name evidence="2" type="ORF">MKS91_00105</name>
</gene>
<name>A0ABT1L394_9GAMM</name>
<dbReference type="EMBL" id="JAKUDN010000001">
    <property type="protein sequence ID" value="MCP8351702.1"/>
    <property type="molecule type" value="Genomic_DNA"/>
</dbReference>
<reference evidence="2 3" key="1">
    <citation type="journal article" date="2022" name="Nat. Microbiol.">
        <title>The microbiome of a bacterivorous marine choanoflagellate contains a resource-demanding obligate bacterial associate.</title>
        <authorList>
            <person name="Needham D.M."/>
            <person name="Poirier C."/>
            <person name="Bachy C."/>
            <person name="George E.E."/>
            <person name="Wilken S."/>
            <person name="Yung C.C.M."/>
            <person name="Limardo A.J."/>
            <person name="Morando M."/>
            <person name="Sudek L."/>
            <person name="Malmstrom R.R."/>
            <person name="Keeling P.J."/>
            <person name="Santoro A.E."/>
            <person name="Worden A.Z."/>
        </authorList>
    </citation>
    <scope>NUCLEOTIDE SEQUENCE [LARGE SCALE GENOMIC DNA]</scope>
    <source>
        <strain evidence="2 3">Comchoano-2</strain>
    </source>
</reference>
<protein>
    <submittedName>
        <fullName evidence="2">Uncharacterized protein</fullName>
    </submittedName>
</protein>
<feature type="transmembrane region" description="Helical" evidence="1">
    <location>
        <begin position="203"/>
        <end position="222"/>
    </location>
</feature>
<dbReference type="RefSeq" id="WP_258568817.1">
    <property type="nucleotide sequence ID" value="NZ_JAKUDN010000001.1"/>
</dbReference>
<proteinExistence type="predicted"/>
<dbReference type="Proteomes" id="UP001320768">
    <property type="component" value="Unassembled WGS sequence"/>
</dbReference>
<keyword evidence="1" id="KW-1133">Transmembrane helix</keyword>
<evidence type="ECO:0000256" key="1">
    <source>
        <dbReference type="SAM" id="Phobius"/>
    </source>
</evidence>
<sequence length="298" mass="33728">MEFHWMVRVVFAMIIAGMEMLSVLAYSKLYFYPYSLSLAWVATLSVFLTSIHSVYRNTKKIQNIFNIEQKIAGDAYSVMHVVLCALTALVGFVTKSFSFLLLGFSQDSYYSFVLNRLPIVYAMYVFLNALADVKRCTDGMQGWAVGDFSNISLKVSEYGHQDLVVLFSMMLITLVTCHFKMLAVTLSMVSLVNQYGGIYQPLYLFRRFLYFPIVAVALGNSVRSYDKIKLLSKHAYDVGLWDILSLSCVFAASFTKAISSKLLVYSSWNMMPVLFFDGAVNGIRQCGDDLPCCQQVKR</sequence>
<feature type="transmembrane region" description="Helical" evidence="1">
    <location>
        <begin position="243"/>
        <end position="264"/>
    </location>
</feature>
<keyword evidence="1" id="KW-0472">Membrane</keyword>